<keyword evidence="6" id="KW-1185">Reference proteome</keyword>
<evidence type="ECO:0000313" key="6">
    <source>
        <dbReference type="Proteomes" id="UP001634394"/>
    </source>
</evidence>
<dbReference type="AlphaFoldDB" id="A0ABD3TJD3"/>
<keyword evidence="2" id="KW-1133">Transmembrane helix</keyword>
<keyword evidence="3" id="KW-0732">Signal</keyword>
<gene>
    <name evidence="5" type="ORF">ACJMK2_021884</name>
</gene>
<evidence type="ECO:0000256" key="3">
    <source>
        <dbReference type="SAM" id="SignalP"/>
    </source>
</evidence>
<proteinExistence type="predicted"/>
<feature type="domain" description="MAM" evidence="4">
    <location>
        <begin position="25"/>
        <end position="196"/>
    </location>
</feature>
<keyword evidence="2" id="KW-0812">Transmembrane</keyword>
<feature type="compositionally biased region" description="Low complexity" evidence="1">
    <location>
        <begin position="256"/>
        <end position="266"/>
    </location>
</feature>
<feature type="transmembrane region" description="Helical" evidence="2">
    <location>
        <begin position="218"/>
        <end position="237"/>
    </location>
</feature>
<dbReference type="EMBL" id="JBJQND010000018">
    <property type="protein sequence ID" value="KAL3836452.1"/>
    <property type="molecule type" value="Genomic_DNA"/>
</dbReference>
<feature type="region of interest" description="Disordered" evidence="1">
    <location>
        <begin position="252"/>
        <end position="285"/>
    </location>
</feature>
<evidence type="ECO:0000313" key="5">
    <source>
        <dbReference type="EMBL" id="KAL3836452.1"/>
    </source>
</evidence>
<feature type="chain" id="PRO_5044846325" description="MAM domain-containing protein" evidence="3">
    <location>
        <begin position="21"/>
        <end position="378"/>
    </location>
</feature>
<feature type="compositionally biased region" description="Basic and acidic residues" evidence="1">
    <location>
        <begin position="270"/>
        <end position="279"/>
    </location>
</feature>
<evidence type="ECO:0000256" key="2">
    <source>
        <dbReference type="SAM" id="Phobius"/>
    </source>
</evidence>
<evidence type="ECO:0000259" key="4">
    <source>
        <dbReference type="PROSITE" id="PS50060"/>
    </source>
</evidence>
<accession>A0ABD3TJD3</accession>
<feature type="region of interest" description="Disordered" evidence="1">
    <location>
        <begin position="356"/>
        <end position="378"/>
    </location>
</feature>
<feature type="signal peptide" evidence="3">
    <location>
        <begin position="1"/>
        <end position="20"/>
    </location>
</feature>
<dbReference type="PROSITE" id="PS50060">
    <property type="entry name" value="MAM_2"/>
    <property type="match status" value="1"/>
</dbReference>
<dbReference type="Proteomes" id="UP001634394">
    <property type="component" value="Unassembled WGS sequence"/>
</dbReference>
<dbReference type="InterPro" id="IPR000998">
    <property type="entry name" value="MAM_dom"/>
</dbReference>
<sequence>MKKIMKLWMLFIFIEPFISAYTNPDDCDFEEDSCRWSIQRFRISDNQLNNTKGRNHNKHIQDCNFLNGLCSCEEKDSNVPTTVIYNVTEFNSTWEESVLISVFDIYPGAKCLSFQYQMKDFKHSCIFIDVYSLCGQYWCSIWKSQSDHQLNGWNEISVTINVDKKSKIAIRFAHGNCFNVTYYISSISVKKKSCSDEVPTTTAAWTVNTSSYYSNEGVIIGIVIGGLAVTLAVLLIARCLHRRRATSPNANITKHSTVSSSGTTSGAARLKTENRDTSHSVKKQTTKFRDDTYDCTIMYPTNIPDPTYDHLNFKQNVNNMYDPSKSGTLNRDMGYIDHSFDTSIQRYMQDIDPTYDHTLKRPPENHTNALCGEKESQI</sequence>
<organism evidence="5 6">
    <name type="scientific">Sinanodonta woodiana</name>
    <name type="common">Chinese pond mussel</name>
    <name type="synonym">Anodonta woodiana</name>
    <dbReference type="NCBI Taxonomy" id="1069815"/>
    <lineage>
        <taxon>Eukaryota</taxon>
        <taxon>Metazoa</taxon>
        <taxon>Spiralia</taxon>
        <taxon>Lophotrochozoa</taxon>
        <taxon>Mollusca</taxon>
        <taxon>Bivalvia</taxon>
        <taxon>Autobranchia</taxon>
        <taxon>Heteroconchia</taxon>
        <taxon>Palaeoheterodonta</taxon>
        <taxon>Unionida</taxon>
        <taxon>Unionoidea</taxon>
        <taxon>Unionidae</taxon>
        <taxon>Unioninae</taxon>
        <taxon>Sinanodonta</taxon>
    </lineage>
</organism>
<name>A0ABD3TJD3_SINWO</name>
<reference evidence="5 6" key="1">
    <citation type="submission" date="2024-11" db="EMBL/GenBank/DDBJ databases">
        <title>Chromosome-level genome assembly of the freshwater bivalve Anodonta woodiana.</title>
        <authorList>
            <person name="Chen X."/>
        </authorList>
    </citation>
    <scope>NUCLEOTIDE SEQUENCE [LARGE SCALE GENOMIC DNA]</scope>
    <source>
        <strain evidence="5">MN2024</strain>
        <tissue evidence="5">Gills</tissue>
    </source>
</reference>
<evidence type="ECO:0000256" key="1">
    <source>
        <dbReference type="SAM" id="MobiDB-lite"/>
    </source>
</evidence>
<dbReference type="Gene3D" id="2.60.120.200">
    <property type="match status" value="1"/>
</dbReference>
<comment type="caution">
    <text evidence="5">The sequence shown here is derived from an EMBL/GenBank/DDBJ whole genome shotgun (WGS) entry which is preliminary data.</text>
</comment>
<protein>
    <recommendedName>
        <fullName evidence="4">MAM domain-containing protein</fullName>
    </recommendedName>
</protein>
<keyword evidence="2" id="KW-0472">Membrane</keyword>